<evidence type="ECO:0000313" key="2">
    <source>
        <dbReference type="Proteomes" id="UP000219020"/>
    </source>
</evidence>
<organism evidence="1 2">
    <name type="scientific">Candidatus Enterovibrio escicola</name>
    <dbReference type="NCBI Taxonomy" id="1927127"/>
    <lineage>
        <taxon>Bacteria</taxon>
        <taxon>Pseudomonadati</taxon>
        <taxon>Pseudomonadota</taxon>
        <taxon>Gammaproteobacteria</taxon>
        <taxon>Vibrionales</taxon>
        <taxon>Vibrionaceae</taxon>
        <taxon>Enterovibrio</taxon>
    </lineage>
</organism>
<comment type="caution">
    <text evidence="1">The sequence shown here is derived from an EMBL/GenBank/DDBJ whole genome shotgun (WGS) entry which is preliminary data.</text>
</comment>
<protein>
    <recommendedName>
        <fullName evidence="3">Mobile element protein</fullName>
    </recommendedName>
</protein>
<reference evidence="2" key="1">
    <citation type="submission" date="2017-04" db="EMBL/GenBank/DDBJ databases">
        <title>Genome evolution of the luminous symbionts of deep sea anglerfish.</title>
        <authorList>
            <person name="Hendry T.A."/>
        </authorList>
    </citation>
    <scope>NUCLEOTIDE SEQUENCE [LARGE SCALE GENOMIC DNA]</scope>
</reference>
<keyword evidence="2" id="KW-1185">Reference proteome</keyword>
<gene>
    <name evidence="1" type="ORF">BTN49_1252</name>
</gene>
<dbReference type="Proteomes" id="UP000219020">
    <property type="component" value="Unassembled WGS sequence"/>
</dbReference>
<accession>A0A2A5T538</accession>
<evidence type="ECO:0000313" key="1">
    <source>
        <dbReference type="EMBL" id="PCS23256.1"/>
    </source>
</evidence>
<evidence type="ECO:0008006" key="3">
    <source>
        <dbReference type="Google" id="ProtNLM"/>
    </source>
</evidence>
<name>A0A2A5T538_9GAMM</name>
<dbReference type="AlphaFoldDB" id="A0A2A5T538"/>
<proteinExistence type="predicted"/>
<sequence length="44" mass="5339">MYKYFLLFVVDKINKLFCIKKMPNKQEGTVVERFIDIVNLTFHD</sequence>
<dbReference type="EMBL" id="NBYY01000011">
    <property type="protein sequence ID" value="PCS23256.1"/>
    <property type="molecule type" value="Genomic_DNA"/>
</dbReference>